<evidence type="ECO:0000256" key="1">
    <source>
        <dbReference type="SAM" id="MobiDB-lite"/>
    </source>
</evidence>
<feature type="compositionally biased region" description="Basic and acidic residues" evidence="1">
    <location>
        <begin position="146"/>
        <end position="167"/>
    </location>
</feature>
<gene>
    <name evidence="2" type="ORF">HAX54_021411</name>
</gene>
<dbReference type="Proteomes" id="UP000823775">
    <property type="component" value="Unassembled WGS sequence"/>
</dbReference>
<sequence length="180" mass="19907">MGLVEQVNSLEQVTDVNNIGLDSHARPIINGSKISPVLQAEPFITHFQLDINDTGIHSISHSSAGELEAIMRMTEKTTLSKETKGDAQLASELAIIRACGRDIMELQGREIDSVTEGETMFGAAFEGCDKVTFNLFLKIDQKKRLVSQEKEAKRKEPGKNTVPKEVRNLVSHMNFKDGKP</sequence>
<reference evidence="2 3" key="1">
    <citation type="journal article" date="2021" name="BMC Genomics">
        <title>Datura genome reveals duplications of psychoactive alkaloid biosynthetic genes and high mutation rate following tissue culture.</title>
        <authorList>
            <person name="Rajewski A."/>
            <person name="Carter-House D."/>
            <person name="Stajich J."/>
            <person name="Litt A."/>
        </authorList>
    </citation>
    <scope>NUCLEOTIDE SEQUENCE [LARGE SCALE GENOMIC DNA]</scope>
    <source>
        <strain evidence="2">AR-01</strain>
    </source>
</reference>
<proteinExistence type="predicted"/>
<name>A0ABS8UUS4_DATST</name>
<dbReference type="EMBL" id="JACEIK010002576">
    <property type="protein sequence ID" value="MCD9637870.1"/>
    <property type="molecule type" value="Genomic_DNA"/>
</dbReference>
<evidence type="ECO:0000313" key="3">
    <source>
        <dbReference type="Proteomes" id="UP000823775"/>
    </source>
</evidence>
<organism evidence="2 3">
    <name type="scientific">Datura stramonium</name>
    <name type="common">Jimsonweed</name>
    <name type="synonym">Common thornapple</name>
    <dbReference type="NCBI Taxonomy" id="4076"/>
    <lineage>
        <taxon>Eukaryota</taxon>
        <taxon>Viridiplantae</taxon>
        <taxon>Streptophyta</taxon>
        <taxon>Embryophyta</taxon>
        <taxon>Tracheophyta</taxon>
        <taxon>Spermatophyta</taxon>
        <taxon>Magnoliopsida</taxon>
        <taxon>eudicotyledons</taxon>
        <taxon>Gunneridae</taxon>
        <taxon>Pentapetalae</taxon>
        <taxon>asterids</taxon>
        <taxon>lamiids</taxon>
        <taxon>Solanales</taxon>
        <taxon>Solanaceae</taxon>
        <taxon>Solanoideae</taxon>
        <taxon>Datureae</taxon>
        <taxon>Datura</taxon>
    </lineage>
</organism>
<accession>A0ABS8UUS4</accession>
<protein>
    <submittedName>
        <fullName evidence="2">Uncharacterized protein</fullName>
    </submittedName>
</protein>
<feature type="region of interest" description="Disordered" evidence="1">
    <location>
        <begin position="146"/>
        <end position="180"/>
    </location>
</feature>
<keyword evidence="3" id="KW-1185">Reference proteome</keyword>
<comment type="caution">
    <text evidence="2">The sequence shown here is derived from an EMBL/GenBank/DDBJ whole genome shotgun (WGS) entry which is preliminary data.</text>
</comment>
<evidence type="ECO:0000313" key="2">
    <source>
        <dbReference type="EMBL" id="MCD9637870.1"/>
    </source>
</evidence>